<reference evidence="2" key="1">
    <citation type="submission" date="2019-04" db="EMBL/GenBank/DDBJ databases">
        <title>Whole genome sequencing of oral phylogroup 2 treponemes.</title>
        <authorList>
            <person name="Chan Y."/>
            <person name="Zeng H.H."/>
            <person name="Yu X.L."/>
            <person name="Leung W.K."/>
            <person name="Watt R.M."/>
        </authorList>
    </citation>
    <scope>NUCLEOTIDE SEQUENCE</scope>
    <source>
        <strain evidence="2">OMZ 847</strain>
    </source>
</reference>
<dbReference type="Proteomes" id="UP001059401">
    <property type="component" value="Chromosome"/>
</dbReference>
<proteinExistence type="predicted"/>
<feature type="region of interest" description="Disordered" evidence="1">
    <location>
        <begin position="1"/>
        <end position="31"/>
    </location>
</feature>
<name>A0ABY5HR48_9SPIR</name>
<accession>A0ABY5HR48</accession>
<dbReference type="InterPro" id="IPR005335">
    <property type="entry name" value="Terminase_ssu"/>
</dbReference>
<keyword evidence="3" id="KW-1185">Reference proteome</keyword>
<evidence type="ECO:0000256" key="1">
    <source>
        <dbReference type="SAM" id="MobiDB-lite"/>
    </source>
</evidence>
<evidence type="ECO:0008006" key="4">
    <source>
        <dbReference type="Google" id="ProtNLM"/>
    </source>
</evidence>
<dbReference type="Pfam" id="PF03592">
    <property type="entry name" value="Terminase_2"/>
    <property type="match status" value="1"/>
</dbReference>
<sequence length="255" mass="29396">MKKTQDSLENTQKSPPKKRASKKEKEAQDLSGVLDTDSLDIGDVKLTEKEKRFVFWYTYPGTDAFQVQSRAAQKAGYKDYTREGYRLRTKETVAKAIKHVFDSTLRINLEEEFHKILELKKIRAHYDIGDYVEKKERTFYTELGEAYSKETEELKDLNDLTLNQRMAIDGIDYKGNKGKRAYVFANRDKAMNDILAIHKAITGGEEESEEDNIEFTAEVLKEGLRVRATTTRKKKDAIRKNVDFLDTASEGSEEL</sequence>
<dbReference type="EMBL" id="CP038802">
    <property type="protein sequence ID" value="UTY27620.1"/>
    <property type="molecule type" value="Genomic_DNA"/>
</dbReference>
<protein>
    <recommendedName>
        <fullName evidence="4">Terminase small subunit</fullName>
    </recommendedName>
</protein>
<evidence type="ECO:0000313" key="3">
    <source>
        <dbReference type="Proteomes" id="UP001059401"/>
    </source>
</evidence>
<evidence type="ECO:0000313" key="2">
    <source>
        <dbReference type="EMBL" id="UTY27620.1"/>
    </source>
</evidence>
<dbReference type="RefSeq" id="WP_255805625.1">
    <property type="nucleotide sequence ID" value="NZ_CP038802.1"/>
</dbReference>
<organism evidence="2 3">
    <name type="scientific">Treponema putidum</name>
    <dbReference type="NCBI Taxonomy" id="221027"/>
    <lineage>
        <taxon>Bacteria</taxon>
        <taxon>Pseudomonadati</taxon>
        <taxon>Spirochaetota</taxon>
        <taxon>Spirochaetia</taxon>
        <taxon>Spirochaetales</taxon>
        <taxon>Treponemataceae</taxon>
        <taxon>Treponema</taxon>
    </lineage>
</organism>
<dbReference type="InterPro" id="IPR038713">
    <property type="entry name" value="Terminase_Gp1_N_sf"/>
</dbReference>
<gene>
    <name evidence="2" type="ORF">E4N76_00445</name>
</gene>
<dbReference type="Gene3D" id="1.10.10.1400">
    <property type="entry name" value="Terminase, small subunit, N-terminal DNA-binding domain, HTH motif"/>
    <property type="match status" value="1"/>
</dbReference>